<feature type="domain" description="HTH lysR-type" evidence="5">
    <location>
        <begin position="1"/>
        <end position="58"/>
    </location>
</feature>
<dbReference type="PANTHER" id="PTHR30346:SF0">
    <property type="entry name" value="HCA OPERON TRANSCRIPTIONAL ACTIVATOR HCAR"/>
    <property type="match status" value="1"/>
</dbReference>
<sequence length="291" mass="33234">MEIRQLRAFVKLAECLSYREAADKLWLTQPTLTKQIKMFEDELALILFIRDNHGTQLSPHGQALYDDAKNLLDEIDRFKIRCQYMKQGKEGNLSIGFINSVSALIPGFISPFRDCYPEINIQLNDSSSPLQKERLLSGKMQVGFMRLPVERPLAYKKIGQDHLAIIYNEKIKLNETKLIETINKYPLLVIDAKVCPGSAFQINQFMLKNNIHGMSINYVNNVNSLMAMVESQIGIGILPQNNIPINNSRVICEKLTGEHASWDIGLVWNNNINDLPRDNFIKMVLSILNQK</sequence>
<dbReference type="InterPro" id="IPR005119">
    <property type="entry name" value="LysR_subst-bd"/>
</dbReference>
<dbReference type="SUPFAM" id="SSF53850">
    <property type="entry name" value="Periplasmic binding protein-like II"/>
    <property type="match status" value="1"/>
</dbReference>
<dbReference type="InterPro" id="IPR036388">
    <property type="entry name" value="WH-like_DNA-bd_sf"/>
</dbReference>
<dbReference type="InterPro" id="IPR000847">
    <property type="entry name" value="LysR_HTH_N"/>
</dbReference>
<keyword evidence="2" id="KW-0805">Transcription regulation</keyword>
<dbReference type="Pfam" id="PF03466">
    <property type="entry name" value="LysR_substrate"/>
    <property type="match status" value="1"/>
</dbReference>
<dbReference type="RefSeq" id="WP_109053413.1">
    <property type="nucleotide sequence ID" value="NZ_QDKJ01000003.1"/>
</dbReference>
<proteinExistence type="inferred from homology"/>
<evidence type="ECO:0000256" key="4">
    <source>
        <dbReference type="ARBA" id="ARBA00023163"/>
    </source>
</evidence>
<gene>
    <name evidence="6" type="ORF">B4923_05855</name>
</gene>
<dbReference type="PANTHER" id="PTHR30346">
    <property type="entry name" value="TRANSCRIPTIONAL DUAL REGULATOR HCAR-RELATED"/>
    <property type="match status" value="1"/>
</dbReference>
<evidence type="ECO:0000256" key="2">
    <source>
        <dbReference type="ARBA" id="ARBA00023015"/>
    </source>
</evidence>
<dbReference type="GO" id="GO:0003700">
    <property type="term" value="F:DNA-binding transcription factor activity"/>
    <property type="evidence" value="ECO:0007669"/>
    <property type="project" value="InterPro"/>
</dbReference>
<comment type="similarity">
    <text evidence="1">Belongs to the LysR transcriptional regulatory family.</text>
</comment>
<keyword evidence="3" id="KW-0238">DNA-binding</keyword>
<dbReference type="GO" id="GO:0003677">
    <property type="term" value="F:DNA binding"/>
    <property type="evidence" value="ECO:0007669"/>
    <property type="project" value="UniProtKB-KW"/>
</dbReference>
<evidence type="ECO:0000256" key="3">
    <source>
        <dbReference type="ARBA" id="ARBA00023125"/>
    </source>
</evidence>
<dbReference type="Pfam" id="PF00126">
    <property type="entry name" value="HTH_1"/>
    <property type="match status" value="1"/>
</dbReference>
<organism evidence="6 7">
    <name type="scientific">Brenneria roseae subsp. americana</name>
    <dbReference type="NCBI Taxonomy" id="1508507"/>
    <lineage>
        <taxon>Bacteria</taxon>
        <taxon>Pseudomonadati</taxon>
        <taxon>Pseudomonadota</taxon>
        <taxon>Gammaproteobacteria</taxon>
        <taxon>Enterobacterales</taxon>
        <taxon>Pectobacteriaceae</taxon>
        <taxon>Brenneria</taxon>
    </lineage>
</organism>
<name>A0A2U1TYB9_9GAMM</name>
<dbReference type="FunFam" id="1.10.10.10:FF:000001">
    <property type="entry name" value="LysR family transcriptional regulator"/>
    <property type="match status" value="1"/>
</dbReference>
<dbReference type="InterPro" id="IPR036390">
    <property type="entry name" value="WH_DNA-bd_sf"/>
</dbReference>
<comment type="caution">
    <text evidence="6">The sequence shown here is derived from an EMBL/GenBank/DDBJ whole genome shotgun (WGS) entry which is preliminary data.</text>
</comment>
<keyword evidence="7" id="KW-1185">Reference proteome</keyword>
<accession>A0A2U1TYB9</accession>
<dbReference type="Proteomes" id="UP000245138">
    <property type="component" value="Unassembled WGS sequence"/>
</dbReference>
<dbReference type="PROSITE" id="PS50931">
    <property type="entry name" value="HTH_LYSR"/>
    <property type="match status" value="1"/>
</dbReference>
<evidence type="ECO:0000256" key="1">
    <source>
        <dbReference type="ARBA" id="ARBA00009437"/>
    </source>
</evidence>
<dbReference type="EMBL" id="QDKJ01000003">
    <property type="protein sequence ID" value="PWC14415.1"/>
    <property type="molecule type" value="Genomic_DNA"/>
</dbReference>
<dbReference type="SUPFAM" id="SSF46785">
    <property type="entry name" value="Winged helix' DNA-binding domain"/>
    <property type="match status" value="1"/>
</dbReference>
<reference evidence="6 7" key="1">
    <citation type="submission" date="2018-04" db="EMBL/GenBank/DDBJ databases">
        <title>Brenneria corticis sp.nov.</title>
        <authorList>
            <person name="Li Y."/>
        </authorList>
    </citation>
    <scope>NUCLEOTIDE SEQUENCE [LARGE SCALE GENOMIC DNA]</scope>
    <source>
        <strain evidence="6 7">LMG 27715</strain>
    </source>
</reference>
<protein>
    <recommendedName>
        <fullName evidence="5">HTH lysR-type domain-containing protein</fullName>
    </recommendedName>
</protein>
<dbReference type="AlphaFoldDB" id="A0A2U1TYB9"/>
<dbReference type="GO" id="GO:0032993">
    <property type="term" value="C:protein-DNA complex"/>
    <property type="evidence" value="ECO:0007669"/>
    <property type="project" value="TreeGrafter"/>
</dbReference>
<dbReference type="Gene3D" id="1.10.10.10">
    <property type="entry name" value="Winged helix-like DNA-binding domain superfamily/Winged helix DNA-binding domain"/>
    <property type="match status" value="1"/>
</dbReference>
<evidence type="ECO:0000259" key="5">
    <source>
        <dbReference type="PROSITE" id="PS50931"/>
    </source>
</evidence>
<keyword evidence="4" id="KW-0804">Transcription</keyword>
<evidence type="ECO:0000313" key="6">
    <source>
        <dbReference type="EMBL" id="PWC14415.1"/>
    </source>
</evidence>
<dbReference type="Gene3D" id="3.40.190.10">
    <property type="entry name" value="Periplasmic binding protein-like II"/>
    <property type="match status" value="2"/>
</dbReference>
<evidence type="ECO:0000313" key="7">
    <source>
        <dbReference type="Proteomes" id="UP000245138"/>
    </source>
</evidence>
<dbReference type="CDD" id="cd08414">
    <property type="entry name" value="PBP2_LTTR_aromatics_like"/>
    <property type="match status" value="1"/>
</dbReference>
<dbReference type="OrthoDB" id="9067838at2"/>